<accession>A0A0L6JRA2</accession>
<dbReference type="NCBIfam" id="TIGR02530">
    <property type="entry name" value="flg_new"/>
    <property type="match status" value="1"/>
</dbReference>
<organism evidence="1 2">
    <name type="scientific">Pseudobacteroides cellulosolvens ATCC 35603 = DSM 2933</name>
    <dbReference type="NCBI Taxonomy" id="398512"/>
    <lineage>
        <taxon>Bacteria</taxon>
        <taxon>Bacillati</taxon>
        <taxon>Bacillota</taxon>
        <taxon>Clostridia</taxon>
        <taxon>Eubacteriales</taxon>
        <taxon>Oscillospiraceae</taxon>
        <taxon>Pseudobacteroides</taxon>
    </lineage>
</organism>
<keyword evidence="1" id="KW-0966">Cell projection</keyword>
<dbReference type="EMBL" id="LGTC01000001">
    <property type="protein sequence ID" value="KNY28376.1"/>
    <property type="molecule type" value="Genomic_DNA"/>
</dbReference>
<gene>
    <name evidence="1" type="ORF">Bccel_3650</name>
</gene>
<proteinExistence type="predicted"/>
<dbReference type="InterPro" id="IPR013367">
    <property type="entry name" value="Flagellar_put"/>
</dbReference>
<keyword evidence="1" id="KW-0282">Flagellum</keyword>
<protein>
    <submittedName>
        <fullName evidence="1">Flagellar operon protein</fullName>
    </submittedName>
</protein>
<evidence type="ECO:0000313" key="2">
    <source>
        <dbReference type="Proteomes" id="UP000036923"/>
    </source>
</evidence>
<dbReference type="AlphaFoldDB" id="A0A0L6JRA2"/>
<sequence>MVVNNNYFNNIGRINGGQNQQRSNPVKEKTGAVNDFGAILKDKITENEGLKFSKHAEQRLQSRNIKLTEIQKEKMSEAVNKAGMKGVKDSLVIVDNMAFVVNVKSKTVITAVNNSELKENVFTNIDGAVFA</sequence>
<name>A0A0L6JRA2_9FIRM</name>
<dbReference type="RefSeq" id="WP_036938679.1">
    <property type="nucleotide sequence ID" value="NZ_JQKC01000007.1"/>
</dbReference>
<dbReference type="Proteomes" id="UP000036923">
    <property type="component" value="Unassembled WGS sequence"/>
</dbReference>
<dbReference type="eggNOG" id="ENOG5032Y5R">
    <property type="taxonomic scope" value="Bacteria"/>
</dbReference>
<dbReference type="Pfam" id="PF12611">
    <property type="entry name" value="Flagellar_put"/>
    <property type="match status" value="1"/>
</dbReference>
<keyword evidence="2" id="KW-1185">Reference proteome</keyword>
<reference evidence="2" key="1">
    <citation type="submission" date="2015-07" db="EMBL/GenBank/DDBJ databases">
        <title>Near-Complete Genome Sequence of the Cellulolytic Bacterium Bacteroides (Pseudobacteroides) cellulosolvens ATCC 35603.</title>
        <authorList>
            <person name="Dassa B."/>
            <person name="Utturkar S.M."/>
            <person name="Klingeman D.M."/>
            <person name="Hurt R.A."/>
            <person name="Keller M."/>
            <person name="Xu J."/>
            <person name="Reddy Y.H.K."/>
            <person name="Borovok I."/>
            <person name="Grinberg I.R."/>
            <person name="Lamed R."/>
            <person name="Zhivin O."/>
            <person name="Bayer E.A."/>
            <person name="Brown S.D."/>
        </authorList>
    </citation>
    <scope>NUCLEOTIDE SEQUENCE [LARGE SCALE GENOMIC DNA]</scope>
    <source>
        <strain evidence="2">DSM 2933</strain>
    </source>
</reference>
<dbReference type="OrthoDB" id="165650at2"/>
<keyword evidence="1" id="KW-0969">Cilium</keyword>
<comment type="caution">
    <text evidence="1">The sequence shown here is derived from an EMBL/GenBank/DDBJ whole genome shotgun (WGS) entry which is preliminary data.</text>
</comment>
<evidence type="ECO:0000313" key="1">
    <source>
        <dbReference type="EMBL" id="KNY28376.1"/>
    </source>
</evidence>
<dbReference type="PATRIC" id="fig|398512.5.peg.3824"/>
<dbReference type="STRING" id="398512.Bccel_3650"/>